<accession>A0A0N1FGP8</accession>
<evidence type="ECO:0000256" key="1">
    <source>
        <dbReference type="SAM" id="Phobius"/>
    </source>
</evidence>
<keyword evidence="1" id="KW-0472">Membrane</keyword>
<dbReference type="EMBL" id="LGSZ01000022">
    <property type="protein sequence ID" value="KPH82231.1"/>
    <property type="molecule type" value="Genomic_DNA"/>
</dbReference>
<protein>
    <submittedName>
        <fullName evidence="2">Uncharacterized protein</fullName>
    </submittedName>
</protein>
<dbReference type="Proteomes" id="UP000037822">
    <property type="component" value="Unassembled WGS sequence"/>
</dbReference>
<sequence length="79" mass="8393">MAISPGLIGALIGLVVGIVEYRIVSGLVIGALRRTDPSKTQAERDDYERRIGLVRVALVVLMIGVTPVLGYVIGQTVFG</sequence>
<gene>
    <name evidence="2" type="ORF">AE618_04850</name>
</gene>
<comment type="caution">
    <text evidence="2">The sequence shown here is derived from an EMBL/GenBank/DDBJ whole genome shotgun (WGS) entry which is preliminary data.</text>
</comment>
<keyword evidence="1" id="KW-0812">Transmembrane</keyword>
<reference evidence="2 3" key="1">
    <citation type="submission" date="2015-07" db="EMBL/GenBank/DDBJ databases">
        <title>Whole genome sequencing of Bosea vaviloviae isolated from cave pool.</title>
        <authorList>
            <person name="Tan N.E.H."/>
            <person name="Lee Y.P."/>
            <person name="Gan H.M."/>
            <person name="Barton H."/>
            <person name="Savka M.A."/>
        </authorList>
    </citation>
    <scope>NUCLEOTIDE SEQUENCE [LARGE SCALE GENOMIC DNA]</scope>
    <source>
        <strain evidence="2 3">SD260</strain>
    </source>
</reference>
<keyword evidence="3" id="KW-1185">Reference proteome</keyword>
<organism evidence="2 3">
    <name type="scientific">Bosea vaviloviae</name>
    <dbReference type="NCBI Taxonomy" id="1526658"/>
    <lineage>
        <taxon>Bacteria</taxon>
        <taxon>Pseudomonadati</taxon>
        <taxon>Pseudomonadota</taxon>
        <taxon>Alphaproteobacteria</taxon>
        <taxon>Hyphomicrobiales</taxon>
        <taxon>Boseaceae</taxon>
        <taxon>Bosea</taxon>
    </lineage>
</organism>
<evidence type="ECO:0000313" key="3">
    <source>
        <dbReference type="Proteomes" id="UP000037822"/>
    </source>
</evidence>
<feature type="transmembrane region" description="Helical" evidence="1">
    <location>
        <begin position="6"/>
        <end position="32"/>
    </location>
</feature>
<name>A0A0N1FGP8_9HYPH</name>
<dbReference type="OrthoDB" id="8163099at2"/>
<proteinExistence type="predicted"/>
<dbReference type="AlphaFoldDB" id="A0A0N1FGP8"/>
<keyword evidence="1" id="KW-1133">Transmembrane helix</keyword>
<feature type="transmembrane region" description="Helical" evidence="1">
    <location>
        <begin position="53"/>
        <end position="73"/>
    </location>
</feature>
<dbReference type="RefSeq" id="WP_054207895.1">
    <property type="nucleotide sequence ID" value="NZ_LGSZ01000022.1"/>
</dbReference>
<evidence type="ECO:0000313" key="2">
    <source>
        <dbReference type="EMBL" id="KPH82231.1"/>
    </source>
</evidence>
<dbReference type="PATRIC" id="fig|1526658.3.peg.3307"/>